<dbReference type="InterPro" id="IPR012296">
    <property type="entry name" value="Nuclease_put_TT1808"/>
</dbReference>
<dbReference type="PANTHER" id="PTHR34107">
    <property type="entry name" value="SLL0198 PROTEIN-RELATED"/>
    <property type="match status" value="1"/>
</dbReference>
<dbReference type="CDD" id="cd06260">
    <property type="entry name" value="DUF820-like"/>
    <property type="match status" value="1"/>
</dbReference>
<evidence type="ECO:0000259" key="1">
    <source>
        <dbReference type="Pfam" id="PF05685"/>
    </source>
</evidence>
<proteinExistence type="predicted"/>
<name>A0A5B9W1A9_9BACT</name>
<dbReference type="InterPro" id="IPR008538">
    <property type="entry name" value="Uma2"/>
</dbReference>
<feature type="domain" description="Putative restriction endonuclease" evidence="1">
    <location>
        <begin position="52"/>
        <end position="215"/>
    </location>
</feature>
<evidence type="ECO:0000313" key="2">
    <source>
        <dbReference type="EMBL" id="QEH33785.1"/>
    </source>
</evidence>
<dbReference type="Proteomes" id="UP000324233">
    <property type="component" value="Chromosome"/>
</dbReference>
<dbReference type="EMBL" id="CP042997">
    <property type="protein sequence ID" value="QEH33785.1"/>
    <property type="molecule type" value="Genomic_DNA"/>
</dbReference>
<dbReference type="KEGG" id="agv:OJF2_23140"/>
<sequence>MSTAAAEPAPASPGIDRAPSLQDVVGGLGGIPLSRILARPAPGRATEDDLLDVNESRSRICELVDGTLVAKTMGFAESLLAMMLGHLLLNYVIPNDIGLVTGPDAAMKLGPGLVRVPDVAFFVWEGLPGRRIPAARLPEVAPALAVEVLSKGNTKGEMERKRREYFDAGVRLVWLVDPKERRIVSYKRDDDGPSTYGEDAIIEGIDFLPGFSLSVRELFGPLDQKAQEEE</sequence>
<dbReference type="AlphaFoldDB" id="A0A5B9W1A9"/>
<evidence type="ECO:0000313" key="3">
    <source>
        <dbReference type="Proteomes" id="UP000324233"/>
    </source>
</evidence>
<dbReference type="SUPFAM" id="SSF52980">
    <property type="entry name" value="Restriction endonuclease-like"/>
    <property type="match status" value="1"/>
</dbReference>
<reference evidence="2 3" key="1">
    <citation type="submission" date="2019-08" db="EMBL/GenBank/DDBJ databases">
        <title>Deep-cultivation of Planctomycetes and their phenomic and genomic characterization uncovers novel biology.</title>
        <authorList>
            <person name="Wiegand S."/>
            <person name="Jogler M."/>
            <person name="Boedeker C."/>
            <person name="Pinto D."/>
            <person name="Vollmers J."/>
            <person name="Rivas-Marin E."/>
            <person name="Kohn T."/>
            <person name="Peeters S.H."/>
            <person name="Heuer A."/>
            <person name="Rast P."/>
            <person name="Oberbeckmann S."/>
            <person name="Bunk B."/>
            <person name="Jeske O."/>
            <person name="Meyerdierks A."/>
            <person name="Storesund J.E."/>
            <person name="Kallscheuer N."/>
            <person name="Luecker S."/>
            <person name="Lage O.M."/>
            <person name="Pohl T."/>
            <person name="Merkel B.J."/>
            <person name="Hornburger P."/>
            <person name="Mueller R.-W."/>
            <person name="Bruemmer F."/>
            <person name="Labrenz M."/>
            <person name="Spormann A.M."/>
            <person name="Op den Camp H."/>
            <person name="Overmann J."/>
            <person name="Amann R."/>
            <person name="Jetten M.S.M."/>
            <person name="Mascher T."/>
            <person name="Medema M.H."/>
            <person name="Devos D.P."/>
            <person name="Kaster A.-K."/>
            <person name="Ovreas L."/>
            <person name="Rohde M."/>
            <person name="Galperin M.Y."/>
            <person name="Jogler C."/>
        </authorList>
    </citation>
    <scope>NUCLEOTIDE SEQUENCE [LARGE SCALE GENOMIC DNA]</scope>
    <source>
        <strain evidence="2 3">OJF2</strain>
    </source>
</reference>
<dbReference type="Pfam" id="PF05685">
    <property type="entry name" value="Uma2"/>
    <property type="match status" value="1"/>
</dbReference>
<dbReference type="InterPro" id="IPR011335">
    <property type="entry name" value="Restrct_endonuc-II-like"/>
</dbReference>
<dbReference type="Gene3D" id="3.90.1570.10">
    <property type="entry name" value="tt1808, chain A"/>
    <property type="match status" value="1"/>
</dbReference>
<dbReference type="PANTHER" id="PTHR34107:SF1">
    <property type="entry name" value="SLL0198 PROTEIN"/>
    <property type="match status" value="1"/>
</dbReference>
<accession>A0A5B9W1A9</accession>
<organism evidence="2 3">
    <name type="scientific">Aquisphaera giovannonii</name>
    <dbReference type="NCBI Taxonomy" id="406548"/>
    <lineage>
        <taxon>Bacteria</taxon>
        <taxon>Pseudomonadati</taxon>
        <taxon>Planctomycetota</taxon>
        <taxon>Planctomycetia</taxon>
        <taxon>Isosphaerales</taxon>
        <taxon>Isosphaeraceae</taxon>
        <taxon>Aquisphaera</taxon>
    </lineage>
</organism>
<dbReference type="RefSeq" id="WP_148593791.1">
    <property type="nucleotide sequence ID" value="NZ_CP042997.1"/>
</dbReference>
<dbReference type="OrthoDB" id="1807117at2"/>
<protein>
    <recommendedName>
        <fullName evidence="1">Putative restriction endonuclease domain-containing protein</fullName>
    </recommendedName>
</protein>
<gene>
    <name evidence="2" type="ORF">OJF2_23140</name>
</gene>
<keyword evidence="3" id="KW-1185">Reference proteome</keyword>